<evidence type="ECO:0000313" key="3">
    <source>
        <dbReference type="EMBL" id="OMJ81865.1"/>
    </source>
</evidence>
<feature type="region of interest" description="Disordered" evidence="1">
    <location>
        <begin position="1"/>
        <end position="22"/>
    </location>
</feature>
<proteinExistence type="predicted"/>
<dbReference type="Proteomes" id="UP000187209">
    <property type="component" value="Unassembled WGS sequence"/>
</dbReference>
<dbReference type="Gene3D" id="3.30.1490.40">
    <property type="match status" value="1"/>
</dbReference>
<evidence type="ECO:0000259" key="2">
    <source>
        <dbReference type="PROSITE" id="PS50829"/>
    </source>
</evidence>
<dbReference type="SMART" id="SM00444">
    <property type="entry name" value="GYF"/>
    <property type="match status" value="1"/>
</dbReference>
<dbReference type="OrthoDB" id="378109at2759"/>
<evidence type="ECO:0000313" key="4">
    <source>
        <dbReference type="Proteomes" id="UP000187209"/>
    </source>
</evidence>
<reference evidence="3 4" key="1">
    <citation type="submission" date="2016-11" db="EMBL/GenBank/DDBJ databases">
        <title>The macronuclear genome of Stentor coeruleus: a giant cell with tiny introns.</title>
        <authorList>
            <person name="Slabodnick M."/>
            <person name="Ruby J.G."/>
            <person name="Reiff S.B."/>
            <person name="Swart E.C."/>
            <person name="Gosai S."/>
            <person name="Prabakaran S."/>
            <person name="Witkowska E."/>
            <person name="Larue G.E."/>
            <person name="Fisher S."/>
            <person name="Freeman R.M."/>
            <person name="Gunawardena J."/>
            <person name="Chu W."/>
            <person name="Stover N.A."/>
            <person name="Gregory B.D."/>
            <person name="Nowacki M."/>
            <person name="Derisi J."/>
            <person name="Roy S.W."/>
            <person name="Marshall W.F."/>
            <person name="Sood P."/>
        </authorList>
    </citation>
    <scope>NUCLEOTIDE SEQUENCE [LARGE SCALE GENOMIC DNA]</scope>
    <source>
        <strain evidence="3">WM001</strain>
    </source>
</reference>
<dbReference type="InterPro" id="IPR003169">
    <property type="entry name" value="GYF"/>
</dbReference>
<dbReference type="EMBL" id="MPUH01000363">
    <property type="protein sequence ID" value="OMJ81865.1"/>
    <property type="molecule type" value="Genomic_DNA"/>
</dbReference>
<protein>
    <recommendedName>
        <fullName evidence="2">GYF domain-containing protein</fullName>
    </recommendedName>
</protein>
<evidence type="ECO:0000256" key="1">
    <source>
        <dbReference type="SAM" id="MobiDB-lite"/>
    </source>
</evidence>
<keyword evidence="4" id="KW-1185">Reference proteome</keyword>
<name>A0A1R2BYZ9_9CILI</name>
<dbReference type="PROSITE" id="PS50829">
    <property type="entry name" value="GYF"/>
    <property type="match status" value="1"/>
</dbReference>
<organism evidence="3 4">
    <name type="scientific">Stentor coeruleus</name>
    <dbReference type="NCBI Taxonomy" id="5963"/>
    <lineage>
        <taxon>Eukaryota</taxon>
        <taxon>Sar</taxon>
        <taxon>Alveolata</taxon>
        <taxon>Ciliophora</taxon>
        <taxon>Postciliodesmatophora</taxon>
        <taxon>Heterotrichea</taxon>
        <taxon>Heterotrichida</taxon>
        <taxon>Stentoridae</taxon>
        <taxon>Stentor</taxon>
    </lineage>
</organism>
<dbReference type="SUPFAM" id="SSF55277">
    <property type="entry name" value="GYF domain"/>
    <property type="match status" value="1"/>
</dbReference>
<accession>A0A1R2BYZ9</accession>
<gene>
    <name evidence="3" type="ORF">SteCoe_17566</name>
</gene>
<dbReference type="Pfam" id="PF02213">
    <property type="entry name" value="GYF"/>
    <property type="match status" value="1"/>
</dbReference>
<comment type="caution">
    <text evidence="3">The sequence shown here is derived from an EMBL/GenBank/DDBJ whole genome shotgun (WGS) entry which is preliminary data.</text>
</comment>
<dbReference type="InterPro" id="IPR035445">
    <property type="entry name" value="GYF-like_dom_sf"/>
</dbReference>
<feature type="domain" description="GYF" evidence="2">
    <location>
        <begin position="247"/>
        <end position="295"/>
    </location>
</feature>
<sequence>METRTRKLAPNYSRQEWRSKPAGNSASLRYTREFILKNYQNLIEPNFSSKDDIQEIILDSPSPPLLTAFFPFAHNLGDEVNSRKHVPREKRTEQIPEWYEEEEPKEIINKPPVSIEICEKPQAKEELQNDIKVVLTCKQVKNLDNEIQLEDKDLEEKFTKIDLKVEEKLKNNNEEDDYTVPDWDEPTKEEFTFEPIKIPKPQTPIFDVNLLRYHFAVGNPFAQTLLEFALPYNKNFVTYSPGSKPFEKIWFYKDLEGEVHGPFSTLEMFAWTIRDCFPPDLEIAVGSSAYFVPMNIFNTMPHLMEELSQNKRDKNVKDFKTLEEIENYQSQMAGKANMVNLEAKNNTKTNEMATRELKNMLGLFSKK</sequence>
<dbReference type="AlphaFoldDB" id="A0A1R2BYZ9"/>